<dbReference type="AlphaFoldDB" id="A0AAJ1UDB4"/>
<dbReference type="EMBL" id="JANFFA010000002">
    <property type="protein sequence ID" value="MDQ2094067.1"/>
    <property type="molecule type" value="Genomic_DNA"/>
</dbReference>
<dbReference type="InterPro" id="IPR018490">
    <property type="entry name" value="cNMP-bd_dom_sf"/>
</dbReference>
<evidence type="ECO:0000256" key="3">
    <source>
        <dbReference type="ARBA" id="ARBA00023163"/>
    </source>
</evidence>
<comment type="caution">
    <text evidence="5">The sequence shown here is derived from an EMBL/GenBank/DDBJ whole genome shotgun (WGS) entry which is preliminary data.</text>
</comment>
<accession>A0AAJ1UDB4</accession>
<keyword evidence="6" id="KW-1185">Reference proteome</keyword>
<dbReference type="GO" id="GO:0003677">
    <property type="term" value="F:DNA binding"/>
    <property type="evidence" value="ECO:0007669"/>
    <property type="project" value="UniProtKB-KW"/>
</dbReference>
<dbReference type="InterPro" id="IPR012318">
    <property type="entry name" value="HTH_CRP"/>
</dbReference>
<evidence type="ECO:0000313" key="6">
    <source>
        <dbReference type="Proteomes" id="UP001227162"/>
    </source>
</evidence>
<dbReference type="Proteomes" id="UP001227162">
    <property type="component" value="Unassembled WGS sequence"/>
</dbReference>
<protein>
    <submittedName>
        <fullName evidence="5">Crp/Fnr family transcriptional regulator</fullName>
    </submittedName>
</protein>
<dbReference type="PRINTS" id="PR00034">
    <property type="entry name" value="HTHCRP"/>
</dbReference>
<organism evidence="5 6">
    <name type="scientific">Rhodalgimonas zhirmunskyi</name>
    <dbReference type="NCBI Taxonomy" id="2964767"/>
    <lineage>
        <taxon>Bacteria</taxon>
        <taxon>Pseudomonadati</taxon>
        <taxon>Pseudomonadota</taxon>
        <taxon>Alphaproteobacteria</taxon>
        <taxon>Rhodobacterales</taxon>
        <taxon>Roseobacteraceae</taxon>
        <taxon>Rhodalgimonas</taxon>
    </lineage>
</organism>
<keyword evidence="2" id="KW-0238">DNA-binding</keyword>
<evidence type="ECO:0000259" key="4">
    <source>
        <dbReference type="PROSITE" id="PS51063"/>
    </source>
</evidence>
<dbReference type="Gene3D" id="2.60.120.10">
    <property type="entry name" value="Jelly Rolls"/>
    <property type="match status" value="1"/>
</dbReference>
<dbReference type="InterPro" id="IPR036390">
    <property type="entry name" value="WH_DNA-bd_sf"/>
</dbReference>
<evidence type="ECO:0000256" key="1">
    <source>
        <dbReference type="ARBA" id="ARBA00023015"/>
    </source>
</evidence>
<reference evidence="5" key="2">
    <citation type="submission" date="2023-04" db="EMBL/GenBank/DDBJ databases">
        <title>'Rhodoalgimonas zhirmunskyi' gen. nov., isolated from a red alga.</title>
        <authorList>
            <person name="Nedashkovskaya O.I."/>
            <person name="Otstavnykh N.Y."/>
            <person name="Bystritskaya E.P."/>
            <person name="Balabanova L.A."/>
            <person name="Isaeva M.P."/>
        </authorList>
    </citation>
    <scope>NUCLEOTIDE SEQUENCE</scope>
    <source>
        <strain evidence="5">10Alg 79</strain>
    </source>
</reference>
<dbReference type="InterPro" id="IPR014710">
    <property type="entry name" value="RmlC-like_jellyroll"/>
</dbReference>
<dbReference type="SUPFAM" id="SSF51206">
    <property type="entry name" value="cAMP-binding domain-like"/>
    <property type="match status" value="1"/>
</dbReference>
<dbReference type="Pfam" id="PF13545">
    <property type="entry name" value="HTH_Crp_2"/>
    <property type="match status" value="1"/>
</dbReference>
<sequence length="241" mass="26508">MNAMIHPRATMALCPYAGKQLSHALFQGLTRREMHRVEQGFSKETYASGDPVPRDPDAMPFLGLVLNGALREDVRDARGERRLFALSFAGELLSPLGPRRVGGQLTALEDTTLLTCARDGFDVLACEIPRLQLNLLHLLQGQIVETQRWQTLLGRKSASQRVASILAWFHARQGGKGELVLPVNRAELGQMSGLTLETVSRQIRALEKARVIGLPQPTRVQVLDEAMLNSLTGDALARRAA</sequence>
<gene>
    <name evidence="5" type="ORF">NOI20_08095</name>
</gene>
<dbReference type="SMART" id="SM00419">
    <property type="entry name" value="HTH_CRP"/>
    <property type="match status" value="1"/>
</dbReference>
<keyword evidence="3" id="KW-0804">Transcription</keyword>
<name>A0AAJ1UDB4_9RHOB</name>
<reference evidence="5" key="1">
    <citation type="submission" date="2022-07" db="EMBL/GenBank/DDBJ databases">
        <authorList>
            <person name="Otstavnykh N."/>
            <person name="Isaeva M."/>
            <person name="Bystritskaya E."/>
        </authorList>
    </citation>
    <scope>NUCLEOTIDE SEQUENCE</scope>
    <source>
        <strain evidence="5">10Alg 79</strain>
    </source>
</reference>
<evidence type="ECO:0000256" key="2">
    <source>
        <dbReference type="ARBA" id="ARBA00023125"/>
    </source>
</evidence>
<proteinExistence type="predicted"/>
<evidence type="ECO:0000313" key="5">
    <source>
        <dbReference type="EMBL" id="MDQ2094067.1"/>
    </source>
</evidence>
<dbReference type="Gene3D" id="1.10.10.10">
    <property type="entry name" value="Winged helix-like DNA-binding domain superfamily/Winged helix DNA-binding domain"/>
    <property type="match status" value="1"/>
</dbReference>
<keyword evidence="1" id="KW-0805">Transcription regulation</keyword>
<dbReference type="GO" id="GO:0006355">
    <property type="term" value="P:regulation of DNA-templated transcription"/>
    <property type="evidence" value="ECO:0007669"/>
    <property type="project" value="InterPro"/>
</dbReference>
<dbReference type="SUPFAM" id="SSF46785">
    <property type="entry name" value="Winged helix' DNA-binding domain"/>
    <property type="match status" value="1"/>
</dbReference>
<feature type="domain" description="HTH crp-type" evidence="4">
    <location>
        <begin position="156"/>
        <end position="226"/>
    </location>
</feature>
<dbReference type="PROSITE" id="PS51063">
    <property type="entry name" value="HTH_CRP_2"/>
    <property type="match status" value="1"/>
</dbReference>
<dbReference type="InterPro" id="IPR036388">
    <property type="entry name" value="WH-like_DNA-bd_sf"/>
</dbReference>